<proteinExistence type="predicted"/>
<dbReference type="RefSeq" id="WP_090774957.1">
    <property type="nucleotide sequence ID" value="NZ_FMYM01000003.1"/>
</dbReference>
<keyword evidence="2" id="KW-1185">Reference proteome</keyword>
<dbReference type="Proteomes" id="UP000242662">
    <property type="component" value="Unassembled WGS sequence"/>
</dbReference>
<dbReference type="EMBL" id="FMYM01000003">
    <property type="protein sequence ID" value="SDB90950.1"/>
    <property type="molecule type" value="Genomic_DNA"/>
</dbReference>
<evidence type="ECO:0000313" key="1">
    <source>
        <dbReference type="EMBL" id="SDB90950.1"/>
    </source>
</evidence>
<gene>
    <name evidence="1" type="ORF">SAMN05421737_10395</name>
</gene>
<name>A0A1G6H9K3_9BACI</name>
<reference evidence="2" key="1">
    <citation type="submission" date="2016-09" db="EMBL/GenBank/DDBJ databases">
        <authorList>
            <person name="Varghese N."/>
            <person name="Submissions S."/>
        </authorList>
    </citation>
    <scope>NUCLEOTIDE SEQUENCE [LARGE SCALE GENOMIC DNA]</scope>
    <source>
        <strain evidence="2">25nlg</strain>
    </source>
</reference>
<sequence length="87" mass="9693">MEIKINVEEAALMLKAAGDVAGSFEMTTAESTDELDMMTKLDSQREAFNETLEAYMQASYAMALEFEKLVLQYERVDQELATKIGSG</sequence>
<protein>
    <submittedName>
        <fullName evidence="1">Uncharacterized protein</fullName>
    </submittedName>
</protein>
<evidence type="ECO:0000313" key="2">
    <source>
        <dbReference type="Proteomes" id="UP000242662"/>
    </source>
</evidence>
<dbReference type="InterPro" id="IPR046318">
    <property type="entry name" value="DUF5344"/>
</dbReference>
<dbReference type="OrthoDB" id="2880473at2"/>
<dbReference type="Pfam" id="PF17279">
    <property type="entry name" value="DUF5344"/>
    <property type="match status" value="1"/>
</dbReference>
<dbReference type="AlphaFoldDB" id="A0A1G6H9K3"/>
<accession>A0A1G6H9K3</accession>
<organism evidence="1 2">
    <name type="scientific">Shouchella lonarensis</name>
    <dbReference type="NCBI Taxonomy" id="1464122"/>
    <lineage>
        <taxon>Bacteria</taxon>
        <taxon>Bacillati</taxon>
        <taxon>Bacillota</taxon>
        <taxon>Bacilli</taxon>
        <taxon>Bacillales</taxon>
        <taxon>Bacillaceae</taxon>
        <taxon>Shouchella</taxon>
    </lineage>
</organism>
<dbReference type="STRING" id="1464122.SAMN05421737_10395"/>